<evidence type="ECO:0000313" key="1">
    <source>
        <dbReference type="EMBL" id="GFY79614.1"/>
    </source>
</evidence>
<dbReference type="EMBL" id="BMAV01023691">
    <property type="protein sequence ID" value="GFY79614.1"/>
    <property type="molecule type" value="Genomic_DNA"/>
</dbReference>
<comment type="caution">
    <text evidence="1">The sequence shown here is derived from an EMBL/GenBank/DDBJ whole genome shotgun (WGS) entry which is preliminary data.</text>
</comment>
<evidence type="ECO:0000313" key="2">
    <source>
        <dbReference type="Proteomes" id="UP000886998"/>
    </source>
</evidence>
<dbReference type="AlphaFoldDB" id="A0A8X6YX85"/>
<dbReference type="Proteomes" id="UP000886998">
    <property type="component" value="Unassembled WGS sequence"/>
</dbReference>
<keyword evidence="2" id="KW-1185">Reference proteome</keyword>
<organism evidence="1 2">
    <name type="scientific">Trichonephila inaurata madagascariensis</name>
    <dbReference type="NCBI Taxonomy" id="2747483"/>
    <lineage>
        <taxon>Eukaryota</taxon>
        <taxon>Metazoa</taxon>
        <taxon>Ecdysozoa</taxon>
        <taxon>Arthropoda</taxon>
        <taxon>Chelicerata</taxon>
        <taxon>Arachnida</taxon>
        <taxon>Araneae</taxon>
        <taxon>Araneomorphae</taxon>
        <taxon>Entelegynae</taxon>
        <taxon>Araneoidea</taxon>
        <taxon>Nephilidae</taxon>
        <taxon>Trichonephila</taxon>
        <taxon>Trichonephila inaurata</taxon>
    </lineage>
</organism>
<reference evidence="1" key="1">
    <citation type="submission" date="2020-08" db="EMBL/GenBank/DDBJ databases">
        <title>Multicomponent nature underlies the extraordinary mechanical properties of spider dragline silk.</title>
        <authorList>
            <person name="Kono N."/>
            <person name="Nakamura H."/>
            <person name="Mori M."/>
            <person name="Yoshida Y."/>
            <person name="Ohtoshi R."/>
            <person name="Malay A.D."/>
            <person name="Moran D.A.P."/>
            <person name="Tomita M."/>
            <person name="Numata K."/>
            <person name="Arakawa K."/>
        </authorList>
    </citation>
    <scope>NUCLEOTIDE SEQUENCE</scope>
</reference>
<proteinExistence type="predicted"/>
<gene>
    <name evidence="1" type="ORF">TNIN_368411</name>
</gene>
<sequence>MLKHRCDPKSEGKDIHYLSFFPPKKIPIFIRECFRKSTIGCDFGVFKNAPHVLLVCWCFKRKSPLVLLAVSASNWGAEAFIQSGTAGGKCSARPPSNYVVWLSVHAA</sequence>
<accession>A0A8X6YX85</accession>
<protein>
    <submittedName>
        <fullName evidence="1">Uncharacterized protein</fullName>
    </submittedName>
</protein>
<name>A0A8X6YX85_9ARAC</name>